<dbReference type="EMBL" id="BJHX01000002">
    <property type="protein sequence ID" value="GDY69260.1"/>
    <property type="molecule type" value="Genomic_DNA"/>
</dbReference>
<dbReference type="AlphaFoldDB" id="A0A4D4MBE4"/>
<protein>
    <submittedName>
        <fullName evidence="1">Uncharacterized protein</fullName>
    </submittedName>
</protein>
<evidence type="ECO:0000313" key="1">
    <source>
        <dbReference type="EMBL" id="GDY69260.1"/>
    </source>
</evidence>
<sequence>MAGQGLGEPVQAGVDVLAAAFDEPIGVQDEGVTLGVGQIGLGAGDVFEAGAQWRVGGPVQQVAGAVGVQQDGGRWPALL</sequence>
<dbReference type="Proteomes" id="UP000302139">
    <property type="component" value="Unassembled WGS sequence"/>
</dbReference>
<reference evidence="1 2" key="1">
    <citation type="submission" date="2019-04" db="EMBL/GenBank/DDBJ databases">
        <title>Draft genome sequences of Streptomyces avermitilis NBRC 14893.</title>
        <authorList>
            <person name="Komaki H."/>
            <person name="Tamura T."/>
            <person name="Hosoyama A."/>
        </authorList>
    </citation>
    <scope>NUCLEOTIDE SEQUENCE [LARGE SCALE GENOMIC DNA]</scope>
    <source>
        <strain evidence="1 2">NBRC 14893</strain>
    </source>
</reference>
<organism evidence="1 2">
    <name type="scientific">Streptomyces avermitilis</name>
    <dbReference type="NCBI Taxonomy" id="33903"/>
    <lineage>
        <taxon>Bacteria</taxon>
        <taxon>Bacillati</taxon>
        <taxon>Actinomycetota</taxon>
        <taxon>Actinomycetes</taxon>
        <taxon>Kitasatosporales</taxon>
        <taxon>Streptomycetaceae</taxon>
        <taxon>Streptomyces</taxon>
    </lineage>
</organism>
<comment type="caution">
    <text evidence="1">The sequence shown here is derived from an EMBL/GenBank/DDBJ whole genome shotgun (WGS) entry which is preliminary data.</text>
</comment>
<proteinExistence type="predicted"/>
<accession>A0A4D4MBE4</accession>
<name>A0A4D4MBE4_STRAX</name>
<evidence type="ECO:0000313" key="2">
    <source>
        <dbReference type="Proteomes" id="UP000302139"/>
    </source>
</evidence>
<gene>
    <name evidence="1" type="ORF">SAV14893_086530</name>
</gene>